<evidence type="ECO:0000313" key="2">
    <source>
        <dbReference type="Ensembl" id="ENSNMLP00000032718.1"/>
    </source>
</evidence>
<evidence type="ECO:0000256" key="1">
    <source>
        <dbReference type="SAM" id="MobiDB-lite"/>
    </source>
</evidence>
<dbReference type="PANTHER" id="PTHR16070:SF1">
    <property type="entry name" value="PROTEIN FAM222B"/>
    <property type="match status" value="1"/>
</dbReference>
<dbReference type="AlphaFoldDB" id="A0A8C6UDD2"/>
<keyword evidence="3" id="KW-1185">Reference proteome</keyword>
<feature type="region of interest" description="Disordered" evidence="1">
    <location>
        <begin position="484"/>
        <end position="513"/>
    </location>
</feature>
<feature type="compositionally biased region" description="Basic and acidic residues" evidence="1">
    <location>
        <begin position="131"/>
        <end position="144"/>
    </location>
</feature>
<feature type="region of interest" description="Disordered" evidence="1">
    <location>
        <begin position="177"/>
        <end position="220"/>
    </location>
</feature>
<evidence type="ECO:0000313" key="3">
    <source>
        <dbReference type="Proteomes" id="UP000694523"/>
    </source>
</evidence>
<feature type="compositionally biased region" description="Basic and acidic residues" evidence="1">
    <location>
        <begin position="96"/>
        <end position="109"/>
    </location>
</feature>
<organism evidence="2 3">
    <name type="scientific">Neogobius melanostomus</name>
    <name type="common">round goby</name>
    <dbReference type="NCBI Taxonomy" id="47308"/>
    <lineage>
        <taxon>Eukaryota</taxon>
        <taxon>Metazoa</taxon>
        <taxon>Chordata</taxon>
        <taxon>Craniata</taxon>
        <taxon>Vertebrata</taxon>
        <taxon>Euteleostomi</taxon>
        <taxon>Actinopterygii</taxon>
        <taxon>Neopterygii</taxon>
        <taxon>Teleostei</taxon>
        <taxon>Neoteleostei</taxon>
        <taxon>Acanthomorphata</taxon>
        <taxon>Gobiaria</taxon>
        <taxon>Gobiiformes</taxon>
        <taxon>Gobioidei</taxon>
        <taxon>Gobiidae</taxon>
        <taxon>Benthophilinae</taxon>
        <taxon>Neogobiini</taxon>
        <taxon>Neogobius</taxon>
    </lineage>
</organism>
<reference evidence="2" key="2">
    <citation type="submission" date="2025-09" db="UniProtKB">
        <authorList>
            <consortium name="Ensembl"/>
        </authorList>
    </citation>
    <scope>IDENTIFICATION</scope>
</reference>
<sequence>MPQLNMAHLQTLPQNMSTVGPQPVTSRASQQGHPRGPQTGPPGGQYLGPPGPQQGPPRGAQPGGPQPGPPRGAQPGGPQPGPPRGAQQGGPQPGPPEEHNQEEPNKDPLEDSFWAPLDQTQGPPEEPNQDPLDHNQVEHNKGPSERPNLGQLEDYSLPPLDYKLDHRKDHIHAPQDLNQEGLNRAPQRTLPDPPGGAPFLGDAVQQPSLGPFGPRKLPDADAPPNVTVSTSTIPLSMAGSLHQSRAGDLSSIVLQINQLCQARAGLGGTSVCEGQIANPSPISRNLLINASSRVAHPLAASHAPGFHMTSGPDKGHAHPHSLQLTSQPSMSAPNGLQSFHSEVEKGQSLLQRSWAHHQLAHMQQPSEGAHPCKAPRLEPPADCSFVPPQNLSYTHKVPSSAQGFPFKHQENSRASPPLCSGTSLPYMDSQYLQQAWGQPQEGPRVGLSERFPGQKYKLGKEDPGVQPKLLPNMDFLPGNFQMPRFGDQSVDMRGTRQEPGPGGPLHGHHPGYR</sequence>
<dbReference type="Ensembl" id="ENSNMLT00000036424.1">
    <property type="protein sequence ID" value="ENSNMLP00000032718.1"/>
    <property type="gene ID" value="ENSNMLG00000020418.1"/>
</dbReference>
<accession>A0A8C6UDD2</accession>
<dbReference type="Pfam" id="PF15258">
    <property type="entry name" value="FAM222A"/>
    <property type="match status" value="1"/>
</dbReference>
<proteinExistence type="predicted"/>
<dbReference type="PANTHER" id="PTHR16070">
    <property type="entry name" value="PROTEIN FAM222A-RELATED"/>
    <property type="match status" value="1"/>
</dbReference>
<dbReference type="Proteomes" id="UP000694523">
    <property type="component" value="Unplaced"/>
</dbReference>
<feature type="compositionally biased region" description="Polar residues" evidence="1">
    <location>
        <begin position="322"/>
        <end position="337"/>
    </location>
</feature>
<feature type="region of interest" description="Disordered" evidence="1">
    <location>
        <begin position="1"/>
        <end position="161"/>
    </location>
</feature>
<dbReference type="InterPro" id="IPR029340">
    <property type="entry name" value="FAM222"/>
</dbReference>
<feature type="compositionally biased region" description="Pro residues" evidence="1">
    <location>
        <begin position="64"/>
        <end position="83"/>
    </location>
</feature>
<name>A0A8C6UDD2_9GOBI</name>
<feature type="compositionally biased region" description="Polar residues" evidence="1">
    <location>
        <begin position="11"/>
        <end position="29"/>
    </location>
</feature>
<feature type="region of interest" description="Disordered" evidence="1">
    <location>
        <begin position="302"/>
        <end position="337"/>
    </location>
</feature>
<reference evidence="2" key="1">
    <citation type="submission" date="2025-08" db="UniProtKB">
        <authorList>
            <consortium name="Ensembl"/>
        </authorList>
    </citation>
    <scope>IDENTIFICATION</scope>
</reference>
<protein>
    <submittedName>
        <fullName evidence="2">Family with sequence similarity 222 member Bb</fullName>
    </submittedName>
</protein>